<dbReference type="GO" id="GO:0005524">
    <property type="term" value="F:ATP binding"/>
    <property type="evidence" value="ECO:0007669"/>
    <property type="project" value="UniProtKB-KW"/>
</dbReference>
<evidence type="ECO:0000313" key="20">
    <source>
        <dbReference type="EMBL" id="KAG7535892.1"/>
    </source>
</evidence>
<dbReference type="GO" id="GO:0003678">
    <property type="term" value="F:DNA helicase activity"/>
    <property type="evidence" value="ECO:0007669"/>
    <property type="project" value="UniProtKB-EC"/>
</dbReference>
<dbReference type="Gene3D" id="1.25.40.240">
    <property type="entry name" value="Ku, C-terminal domain"/>
    <property type="match status" value="1"/>
</dbReference>
<keyword evidence="13" id="KW-0238">DNA-binding</keyword>
<dbReference type="EMBL" id="JABELV010000068">
    <property type="protein sequence ID" value="KAG7535892.1"/>
    <property type="molecule type" value="Genomic_DNA"/>
</dbReference>
<evidence type="ECO:0000256" key="6">
    <source>
        <dbReference type="ARBA" id="ARBA00022454"/>
    </source>
</evidence>
<comment type="similarity">
    <text evidence="3">Belongs to the ku80 family.</text>
</comment>
<dbReference type="GO" id="GO:0000781">
    <property type="term" value="C:chromosome, telomeric region"/>
    <property type="evidence" value="ECO:0007669"/>
    <property type="project" value="UniProtKB-SubCell"/>
</dbReference>
<evidence type="ECO:0000256" key="4">
    <source>
        <dbReference type="ARBA" id="ARBA00012551"/>
    </source>
</evidence>
<proteinExistence type="inferred from homology"/>
<evidence type="ECO:0000256" key="12">
    <source>
        <dbReference type="ARBA" id="ARBA00022895"/>
    </source>
</evidence>
<evidence type="ECO:0000256" key="2">
    <source>
        <dbReference type="ARBA" id="ARBA00004574"/>
    </source>
</evidence>
<evidence type="ECO:0000256" key="14">
    <source>
        <dbReference type="ARBA" id="ARBA00023172"/>
    </source>
</evidence>
<evidence type="ECO:0000256" key="3">
    <source>
        <dbReference type="ARBA" id="ARBA00007726"/>
    </source>
</evidence>
<dbReference type="GO" id="GO:0006303">
    <property type="term" value="P:double-strand break repair via nonhomologous end joining"/>
    <property type="evidence" value="ECO:0007669"/>
    <property type="project" value="InterPro"/>
</dbReference>
<evidence type="ECO:0000256" key="13">
    <source>
        <dbReference type="ARBA" id="ARBA00023125"/>
    </source>
</evidence>
<dbReference type="GO" id="GO:0043564">
    <property type="term" value="C:Ku70:Ku80 complex"/>
    <property type="evidence" value="ECO:0007669"/>
    <property type="project" value="InterPro"/>
</dbReference>
<dbReference type="GO" id="GO:0003684">
    <property type="term" value="F:damaged DNA binding"/>
    <property type="evidence" value="ECO:0007669"/>
    <property type="project" value="InterPro"/>
</dbReference>
<gene>
    <name evidence="20" type="ORF">FFLO_03638</name>
</gene>
<dbReference type="Gene3D" id="3.40.50.410">
    <property type="entry name" value="von Willebrand factor, type A domain"/>
    <property type="match status" value="1"/>
</dbReference>
<dbReference type="SUPFAM" id="SSF100939">
    <property type="entry name" value="SPOC domain-like"/>
    <property type="match status" value="1"/>
</dbReference>
<dbReference type="GO" id="GO:0000723">
    <property type="term" value="P:telomere maintenance"/>
    <property type="evidence" value="ECO:0007669"/>
    <property type="project" value="InterPro"/>
</dbReference>
<dbReference type="Pfam" id="PF08785">
    <property type="entry name" value="Ku_PK_bind"/>
    <property type="match status" value="1"/>
</dbReference>
<keyword evidence="7" id="KW-0547">Nucleotide-binding</keyword>
<dbReference type="CDD" id="cd00873">
    <property type="entry name" value="KU80"/>
    <property type="match status" value="1"/>
</dbReference>
<keyword evidence="15" id="KW-0234">DNA repair</keyword>
<evidence type="ECO:0000256" key="7">
    <source>
        <dbReference type="ARBA" id="ARBA00022741"/>
    </source>
</evidence>
<organism evidence="20 21">
    <name type="scientific">Filobasidium floriforme</name>
    <dbReference type="NCBI Taxonomy" id="5210"/>
    <lineage>
        <taxon>Eukaryota</taxon>
        <taxon>Fungi</taxon>
        <taxon>Dikarya</taxon>
        <taxon>Basidiomycota</taxon>
        <taxon>Agaricomycotina</taxon>
        <taxon>Tremellomycetes</taxon>
        <taxon>Filobasidiales</taxon>
        <taxon>Filobasidiaceae</taxon>
        <taxon>Filobasidium</taxon>
    </lineage>
</organism>
<dbReference type="GO" id="GO:0006310">
    <property type="term" value="P:DNA recombination"/>
    <property type="evidence" value="ECO:0007669"/>
    <property type="project" value="UniProtKB-KW"/>
</dbReference>
<protein>
    <recommendedName>
        <fullName evidence="5">ATP-dependent DNA helicase II subunit 2</fullName>
        <ecNumber evidence="4">3.6.4.12</ecNumber>
    </recommendedName>
    <alternativeName>
        <fullName evidence="17">ATP-dependent DNA helicase II subunit Ku80</fullName>
    </alternativeName>
</protein>
<evidence type="ECO:0000256" key="5">
    <source>
        <dbReference type="ARBA" id="ARBA00021792"/>
    </source>
</evidence>
<keyword evidence="8" id="KW-0227">DNA damage</keyword>
<dbReference type="InterPro" id="IPR014893">
    <property type="entry name" value="Ku_PK_bind"/>
</dbReference>
<dbReference type="InterPro" id="IPR016194">
    <property type="entry name" value="SPOC-like_C_dom_sf"/>
</dbReference>
<evidence type="ECO:0000256" key="1">
    <source>
        <dbReference type="ARBA" id="ARBA00004123"/>
    </source>
</evidence>
<dbReference type="SUPFAM" id="SSF53300">
    <property type="entry name" value="vWA-like"/>
    <property type="match status" value="1"/>
</dbReference>
<evidence type="ECO:0000256" key="9">
    <source>
        <dbReference type="ARBA" id="ARBA00022801"/>
    </source>
</evidence>
<evidence type="ECO:0000256" key="8">
    <source>
        <dbReference type="ARBA" id="ARBA00022763"/>
    </source>
</evidence>
<dbReference type="AlphaFoldDB" id="A0A8K0JQQ3"/>
<dbReference type="InterPro" id="IPR036494">
    <property type="entry name" value="Ku_C_sf"/>
</dbReference>
<keyword evidence="11" id="KW-0067">ATP-binding</keyword>
<dbReference type="Gene3D" id="2.40.290.10">
    <property type="match status" value="1"/>
</dbReference>
<dbReference type="InterPro" id="IPR006164">
    <property type="entry name" value="DNA_bd_Ku70/Ku80"/>
</dbReference>
<evidence type="ECO:0000256" key="16">
    <source>
        <dbReference type="ARBA" id="ARBA00023242"/>
    </source>
</evidence>
<comment type="caution">
    <text evidence="20">The sequence shown here is derived from an EMBL/GenBank/DDBJ whole genome shotgun (WGS) entry which is preliminary data.</text>
</comment>
<dbReference type="Proteomes" id="UP000812966">
    <property type="component" value="Unassembled WGS sequence"/>
</dbReference>
<dbReference type="GO" id="GO:0003690">
    <property type="term" value="F:double-stranded DNA binding"/>
    <property type="evidence" value="ECO:0007669"/>
    <property type="project" value="TreeGrafter"/>
</dbReference>
<reference evidence="20" key="1">
    <citation type="submission" date="2020-04" db="EMBL/GenBank/DDBJ databases">
        <title>Analysis of mating type loci in Filobasidium floriforme.</title>
        <authorList>
            <person name="Nowrousian M."/>
        </authorList>
    </citation>
    <scope>NUCLEOTIDE SEQUENCE</scope>
    <source>
        <strain evidence="20">CBS 6242</strain>
    </source>
</reference>
<evidence type="ECO:0000256" key="17">
    <source>
        <dbReference type="ARBA" id="ARBA00031847"/>
    </source>
</evidence>
<keyword evidence="10" id="KW-0347">Helicase</keyword>
<dbReference type="InterPro" id="IPR024193">
    <property type="entry name" value="Ku80"/>
</dbReference>
<evidence type="ECO:0000313" key="21">
    <source>
        <dbReference type="Proteomes" id="UP000812966"/>
    </source>
</evidence>
<accession>A0A8K0JQQ3</accession>
<comment type="subcellular location">
    <subcellularLocation>
        <location evidence="2">Chromosome</location>
        <location evidence="2">Telomere</location>
    </subcellularLocation>
    <subcellularLocation>
        <location evidence="1">Nucleus</location>
    </subcellularLocation>
</comment>
<name>A0A8K0JQQ3_9TREE</name>
<feature type="compositionally biased region" description="Polar residues" evidence="18">
    <location>
        <begin position="304"/>
        <end position="320"/>
    </location>
</feature>
<evidence type="ECO:0000256" key="10">
    <source>
        <dbReference type="ARBA" id="ARBA00022806"/>
    </source>
</evidence>
<sequence length="795" mass="88590">MSRTVTIYCLDVSEGMTEMVSDPSTGEEVQKIALAKEYIQRKIAPKIQSGRKTEYAGVITFGGATNNPYFAADTTSHPEAEATDPADYIGVASVIYPQTAAPAMISVVKGIKTGKNPANPLAALVLAHQNFTDDSSKSKGFKREVVVLTHDKAKLKSDNWQTVMNMLYEQEIVVRWIGVGYDARPTDELLEDKAAFDQLPKSERFWRKFIQKMAEVCKDDDDSKQPALGSIDLALSIARGPSINQPDSVPIKSIFRIGSKDINPDEGIEFPVRYSKATAKASPMSLKKVIASELLPQNRLHTAGASQSQSQARTAPQTASAGIEADITPFKRYTVLVPKNKDNDDMDIDGAALDASKILGTDDIEAKPEVEYEEREVEEENLVKAYKFGKTWVPMPKDIFPEMETVAGMDVVGFMKAAGMRRYQEMGEVRFIWAEPDNHNSQIQLSAIVQAMVQKDYVAVVRTVDKHNSPPKIGVCKPVIDADQLHYLYWVQMPFAEDERSFFFPSLNDLYSKSGKQITEHPLLPTDNQLLLMDKLVEGMDLDVYEEVEDEVEYPWFDPYTSSNPAIHRLQEAIFHLATVSNPEENPVGPPHPELIKYLYPPMEVVEETEAVVRELKRELNIKRVPPPVKRAERKSGRANGTADDSEIDIDALFNNPAASGSQDPLTSASKSGEHKPKTGRVISNEDPVGDFLRQVEHGGDITTKAMQDLAEVSKEIVSTSFSSSNFGKATDCWQTMREQALLLEESELYNSLREELRTYITADDFKHKDFWQYFEKAEPSLGPISKAEAEAALS</sequence>
<evidence type="ECO:0000259" key="19">
    <source>
        <dbReference type="SMART" id="SM00559"/>
    </source>
</evidence>
<dbReference type="PANTHER" id="PTHR12604:SF4">
    <property type="entry name" value="X-RAY REPAIR CROSS-COMPLEMENTING PROTEIN 5"/>
    <property type="match status" value="1"/>
</dbReference>
<keyword evidence="14" id="KW-0233">DNA recombination</keyword>
<dbReference type="GO" id="GO:0042162">
    <property type="term" value="F:telomeric DNA binding"/>
    <property type="evidence" value="ECO:0007669"/>
    <property type="project" value="InterPro"/>
</dbReference>
<evidence type="ECO:0000256" key="18">
    <source>
        <dbReference type="SAM" id="MobiDB-lite"/>
    </source>
</evidence>
<feature type="region of interest" description="Disordered" evidence="18">
    <location>
        <begin position="301"/>
        <end position="321"/>
    </location>
</feature>
<evidence type="ECO:0000256" key="11">
    <source>
        <dbReference type="ARBA" id="ARBA00022840"/>
    </source>
</evidence>
<keyword evidence="16" id="KW-0539">Nucleus</keyword>
<dbReference type="PANTHER" id="PTHR12604">
    <property type="entry name" value="KU AUTOANTIGEN DNA HELICASE"/>
    <property type="match status" value="1"/>
</dbReference>
<keyword evidence="6" id="KW-0158">Chromosome</keyword>
<keyword evidence="21" id="KW-1185">Reference proteome</keyword>
<feature type="compositionally biased region" description="Polar residues" evidence="18">
    <location>
        <begin position="657"/>
        <end position="671"/>
    </location>
</feature>
<feature type="domain" description="Ku" evidence="19">
    <location>
        <begin position="374"/>
        <end position="510"/>
    </location>
</feature>
<dbReference type="Gene3D" id="1.10.1600.10">
    <property type="match status" value="1"/>
</dbReference>
<dbReference type="SMART" id="SM00559">
    <property type="entry name" value="Ku78"/>
    <property type="match status" value="1"/>
</dbReference>
<dbReference type="Pfam" id="PF02735">
    <property type="entry name" value="Ku"/>
    <property type="match status" value="1"/>
</dbReference>
<keyword evidence="12" id="KW-0779">Telomere</keyword>
<dbReference type="SUPFAM" id="SSF101420">
    <property type="entry name" value="C-terminal domain of Ku80"/>
    <property type="match status" value="1"/>
</dbReference>
<feature type="region of interest" description="Disordered" evidence="18">
    <location>
        <begin position="627"/>
        <end position="686"/>
    </location>
</feature>
<keyword evidence="9" id="KW-0378">Hydrolase</keyword>
<dbReference type="GO" id="GO:0016787">
    <property type="term" value="F:hydrolase activity"/>
    <property type="evidence" value="ECO:0007669"/>
    <property type="project" value="UniProtKB-KW"/>
</dbReference>
<dbReference type="EC" id="3.6.4.12" evidence="4"/>
<evidence type="ECO:0000256" key="15">
    <source>
        <dbReference type="ARBA" id="ARBA00023204"/>
    </source>
</evidence>
<dbReference type="InterPro" id="IPR036465">
    <property type="entry name" value="vWFA_dom_sf"/>
</dbReference>